<dbReference type="RefSeq" id="WP_056695727.1">
    <property type="nucleotide sequence ID" value="NZ_JAVDTR010000004.1"/>
</dbReference>
<comment type="caution">
    <text evidence="1">The sequence shown here is derived from an EMBL/GenBank/DDBJ whole genome shotgun (WGS) entry which is preliminary data.</text>
</comment>
<dbReference type="Proteomes" id="UP001254832">
    <property type="component" value="Unassembled WGS sequence"/>
</dbReference>
<name>A0AAP5H216_PAEAM</name>
<proteinExistence type="predicted"/>
<dbReference type="EMBL" id="JAVDTR010000004">
    <property type="protein sequence ID" value="MDR6723283.1"/>
    <property type="molecule type" value="Genomic_DNA"/>
</dbReference>
<evidence type="ECO:0000313" key="1">
    <source>
        <dbReference type="EMBL" id="MDR6723283.1"/>
    </source>
</evidence>
<sequence>MEKNYPKYVTGHAVRSLCSKLNLKSQGEFTQDWEYEVADASRITEFLDAYEQCPWDVEEKFALMIIIIESCNDALVEGTCDPEIINVLKHHLILDADIHYNTLHYWALLDEPELDNCFAITPIIREII</sequence>
<accession>A0AAP5H216</accession>
<organism evidence="1 2">
    <name type="scientific">Paenibacillus amylolyticus</name>
    <dbReference type="NCBI Taxonomy" id="1451"/>
    <lineage>
        <taxon>Bacteria</taxon>
        <taxon>Bacillati</taxon>
        <taxon>Bacillota</taxon>
        <taxon>Bacilli</taxon>
        <taxon>Bacillales</taxon>
        <taxon>Paenibacillaceae</taxon>
        <taxon>Paenibacillus</taxon>
    </lineage>
</organism>
<protein>
    <submittedName>
        <fullName evidence="1">Uncharacterized protein</fullName>
    </submittedName>
</protein>
<dbReference type="AlphaFoldDB" id="A0AAP5H216"/>
<evidence type="ECO:0000313" key="2">
    <source>
        <dbReference type="Proteomes" id="UP001254832"/>
    </source>
</evidence>
<gene>
    <name evidence="1" type="ORF">J2W91_001735</name>
</gene>
<reference evidence="1" key="1">
    <citation type="submission" date="2023-07" db="EMBL/GenBank/DDBJ databases">
        <title>Sorghum-associated microbial communities from plants grown in Nebraska, USA.</title>
        <authorList>
            <person name="Schachtman D."/>
        </authorList>
    </citation>
    <scope>NUCLEOTIDE SEQUENCE</scope>
    <source>
        <strain evidence="1">BE80</strain>
    </source>
</reference>